<evidence type="ECO:0000256" key="1">
    <source>
        <dbReference type="SAM" id="SignalP"/>
    </source>
</evidence>
<accession>A0ABP9N983</accession>
<gene>
    <name evidence="2" type="ORF">GCM10023211_19030</name>
</gene>
<dbReference type="Proteomes" id="UP001500171">
    <property type="component" value="Unassembled WGS sequence"/>
</dbReference>
<evidence type="ECO:0000313" key="2">
    <source>
        <dbReference type="EMBL" id="GAA5112420.1"/>
    </source>
</evidence>
<feature type="signal peptide" evidence="1">
    <location>
        <begin position="1"/>
        <end position="24"/>
    </location>
</feature>
<reference evidence="3" key="1">
    <citation type="journal article" date="2019" name="Int. J. Syst. Evol. Microbiol.">
        <title>The Global Catalogue of Microorganisms (GCM) 10K type strain sequencing project: providing services to taxonomists for standard genome sequencing and annotation.</title>
        <authorList>
            <consortium name="The Broad Institute Genomics Platform"/>
            <consortium name="The Broad Institute Genome Sequencing Center for Infectious Disease"/>
            <person name="Wu L."/>
            <person name="Ma J."/>
        </authorList>
    </citation>
    <scope>NUCLEOTIDE SEQUENCE [LARGE SCALE GENOMIC DNA]</scope>
    <source>
        <strain evidence="3">JCM 18050</strain>
    </source>
</reference>
<evidence type="ECO:0000313" key="3">
    <source>
        <dbReference type="Proteomes" id="UP001500171"/>
    </source>
</evidence>
<organism evidence="2 3">
    <name type="scientific">Orbus sasakiae</name>
    <dbReference type="NCBI Taxonomy" id="1078475"/>
    <lineage>
        <taxon>Bacteria</taxon>
        <taxon>Pseudomonadati</taxon>
        <taxon>Pseudomonadota</taxon>
        <taxon>Gammaproteobacteria</taxon>
        <taxon>Orbales</taxon>
        <taxon>Orbaceae</taxon>
        <taxon>Orbus</taxon>
    </lineage>
</organism>
<dbReference type="RefSeq" id="WP_345491568.1">
    <property type="nucleotide sequence ID" value="NZ_BAABHY010000005.1"/>
</dbReference>
<dbReference type="EMBL" id="BAABHY010000005">
    <property type="protein sequence ID" value="GAA5112420.1"/>
    <property type="molecule type" value="Genomic_DNA"/>
</dbReference>
<proteinExistence type="predicted"/>
<comment type="caution">
    <text evidence="2">The sequence shown here is derived from an EMBL/GenBank/DDBJ whole genome shotgun (WGS) entry which is preliminary data.</text>
</comment>
<name>A0ABP9N983_9GAMM</name>
<keyword evidence="1" id="KW-0732">Signal</keyword>
<protein>
    <submittedName>
        <fullName evidence="2">Uncharacterized protein</fullName>
    </submittedName>
</protein>
<sequence>MKKVSIHLFCLILALFCTAFMSYAKPKVIRVVVALCDNQYQNIAPVPTALGNGQDPKHNLYWGAAYGFKTFFAKQKEWQVVQTHSSPNPYILDEIIYKHRTQDVYIIAQAYNGKYIDDTIRDFMAYSACQQPLTFEVNHTTINAGGRADLVVYIGHDALMEWAWQNDLPDDWRFQTLAKVQQQQQQSRYAAVFACQSRQYFSPALSGTGISPLILTTQNMAPEAYSVHAMIDGWVNGLSKSQIRYNVAASYSQYQKLAKPALSLFATEY</sequence>
<feature type="chain" id="PRO_5046768167" evidence="1">
    <location>
        <begin position="25"/>
        <end position="269"/>
    </location>
</feature>
<keyword evidence="3" id="KW-1185">Reference proteome</keyword>